<dbReference type="AlphaFoldDB" id="K3XBT8"/>
<dbReference type="EnsemblProtists" id="PYU1_T014687">
    <property type="protein sequence ID" value="PYU1_T014687"/>
    <property type="gene ID" value="PYU1_G014656"/>
</dbReference>
<dbReference type="HOGENOM" id="CLU_3360893_0_0_1"/>
<dbReference type="InParanoid" id="K3XBT8"/>
<accession>K3XBT8</accession>
<evidence type="ECO:0000313" key="2">
    <source>
        <dbReference type="Proteomes" id="UP000019132"/>
    </source>
</evidence>
<reference evidence="2" key="1">
    <citation type="journal article" date="2010" name="Genome Biol.">
        <title>Genome sequence of the necrotrophic plant pathogen Pythium ultimum reveals original pathogenicity mechanisms and effector repertoire.</title>
        <authorList>
            <person name="Levesque C.A."/>
            <person name="Brouwer H."/>
            <person name="Cano L."/>
            <person name="Hamilton J.P."/>
            <person name="Holt C."/>
            <person name="Huitema E."/>
            <person name="Raffaele S."/>
            <person name="Robideau G.P."/>
            <person name="Thines M."/>
            <person name="Win J."/>
            <person name="Zerillo M.M."/>
            <person name="Beakes G.W."/>
            <person name="Boore J.L."/>
            <person name="Busam D."/>
            <person name="Dumas B."/>
            <person name="Ferriera S."/>
            <person name="Fuerstenberg S.I."/>
            <person name="Gachon C.M."/>
            <person name="Gaulin E."/>
            <person name="Govers F."/>
            <person name="Grenville-Briggs L."/>
            <person name="Horner N."/>
            <person name="Hostetler J."/>
            <person name="Jiang R.H."/>
            <person name="Johnson J."/>
            <person name="Krajaejun T."/>
            <person name="Lin H."/>
            <person name="Meijer H.J."/>
            <person name="Moore B."/>
            <person name="Morris P."/>
            <person name="Phuntmart V."/>
            <person name="Puiu D."/>
            <person name="Shetty J."/>
            <person name="Stajich J.E."/>
            <person name="Tripathy S."/>
            <person name="Wawra S."/>
            <person name="van West P."/>
            <person name="Whitty B.R."/>
            <person name="Coutinho P.M."/>
            <person name="Henrissat B."/>
            <person name="Martin F."/>
            <person name="Thomas P.D."/>
            <person name="Tyler B.M."/>
            <person name="De Vries R.P."/>
            <person name="Kamoun S."/>
            <person name="Yandell M."/>
            <person name="Tisserat N."/>
            <person name="Buell C.R."/>
        </authorList>
    </citation>
    <scope>NUCLEOTIDE SEQUENCE</scope>
    <source>
        <strain evidence="2">DAOM:BR144</strain>
    </source>
</reference>
<dbReference type="VEuPathDB" id="FungiDB:PYU1_G014656"/>
<evidence type="ECO:0000313" key="1">
    <source>
        <dbReference type="EnsemblProtists" id="PYU1_T014687"/>
    </source>
</evidence>
<dbReference type="Proteomes" id="UP000019132">
    <property type="component" value="Unassembled WGS sequence"/>
</dbReference>
<reference evidence="1" key="3">
    <citation type="submission" date="2015-02" db="UniProtKB">
        <authorList>
            <consortium name="EnsemblProtists"/>
        </authorList>
    </citation>
    <scope>IDENTIFICATION</scope>
    <source>
        <strain evidence="1">DAOM BR144</strain>
    </source>
</reference>
<keyword evidence="2" id="KW-1185">Reference proteome</keyword>
<proteinExistence type="predicted"/>
<protein>
    <submittedName>
        <fullName evidence="1">Uncharacterized protein</fullName>
    </submittedName>
</protein>
<dbReference type="EMBL" id="GL376594">
    <property type="status" value="NOT_ANNOTATED_CDS"/>
    <property type="molecule type" value="Genomic_DNA"/>
</dbReference>
<organism evidence="1 2">
    <name type="scientific">Globisporangium ultimum (strain ATCC 200006 / CBS 805.95 / DAOM BR144)</name>
    <name type="common">Pythium ultimum</name>
    <dbReference type="NCBI Taxonomy" id="431595"/>
    <lineage>
        <taxon>Eukaryota</taxon>
        <taxon>Sar</taxon>
        <taxon>Stramenopiles</taxon>
        <taxon>Oomycota</taxon>
        <taxon>Peronosporomycetes</taxon>
        <taxon>Pythiales</taxon>
        <taxon>Pythiaceae</taxon>
        <taxon>Globisporangium</taxon>
    </lineage>
</organism>
<reference evidence="2" key="2">
    <citation type="submission" date="2010-04" db="EMBL/GenBank/DDBJ databases">
        <authorList>
            <person name="Buell R."/>
            <person name="Hamilton J."/>
            <person name="Hostetler J."/>
        </authorList>
    </citation>
    <scope>NUCLEOTIDE SEQUENCE [LARGE SCALE GENOMIC DNA]</scope>
    <source>
        <strain evidence="2">DAOM:BR144</strain>
    </source>
</reference>
<name>K3XBT8_GLOUD</name>
<sequence>MIDSIAVEKLRQERKEYDEIRSVDIHNAIPHKPINP</sequence>